<comment type="caution">
    <text evidence="2">The sequence shown here is derived from an EMBL/GenBank/DDBJ whole genome shotgun (WGS) entry which is preliminary data.</text>
</comment>
<feature type="chain" id="PRO_5034141971" evidence="1">
    <location>
        <begin position="22"/>
        <end position="404"/>
    </location>
</feature>
<name>A0A8H5YLH4_9HYPO</name>
<proteinExistence type="predicted"/>
<keyword evidence="3" id="KW-1185">Reference proteome</keyword>
<dbReference type="EMBL" id="JAAOAN010000236">
    <property type="protein sequence ID" value="KAF5714830.1"/>
    <property type="molecule type" value="Genomic_DNA"/>
</dbReference>
<dbReference type="AlphaFoldDB" id="A0A8H5YLH4"/>
<dbReference type="Proteomes" id="UP000544331">
    <property type="component" value="Unassembled WGS sequence"/>
</dbReference>
<protein>
    <submittedName>
        <fullName evidence="2">Uncharacterized protein</fullName>
    </submittedName>
</protein>
<organism evidence="2 3">
    <name type="scientific">Fusarium mundagurra</name>
    <dbReference type="NCBI Taxonomy" id="1567541"/>
    <lineage>
        <taxon>Eukaryota</taxon>
        <taxon>Fungi</taxon>
        <taxon>Dikarya</taxon>
        <taxon>Ascomycota</taxon>
        <taxon>Pezizomycotina</taxon>
        <taxon>Sordariomycetes</taxon>
        <taxon>Hypocreomycetidae</taxon>
        <taxon>Hypocreales</taxon>
        <taxon>Nectriaceae</taxon>
        <taxon>Fusarium</taxon>
        <taxon>Fusarium fujikuroi species complex</taxon>
    </lineage>
</organism>
<feature type="signal peptide" evidence="1">
    <location>
        <begin position="1"/>
        <end position="21"/>
    </location>
</feature>
<accession>A0A8H5YLH4</accession>
<dbReference type="InterPro" id="IPR023393">
    <property type="entry name" value="START-like_dom_sf"/>
</dbReference>
<dbReference type="OrthoDB" id="5230873at2759"/>
<sequence>MHHLGLTTFAASLSATAAAVASNTGPFSLYAYGTGVGGLPIFSSGDEVFVGNFSKVDDSEAAPVQFTIGDDAWYASPNTTGYAKGREPSWSNLTFAVPGPSSSSHSVKLFNSTADTDGYISDLMTYGTFVMVEENGQMTSLWYATPSEIDGVYVIGWNASDAGHSDDKVAITLKMTPPSNPRSMDNLEILLEFPFNSFAHLSIPGTTESAAFVLTMEVPKAVGWSTPTATPSLGTGRIVFTAGSTIVIDAPAKEVFNIMVDFRRYSEWNTWTPKLTFIDTEASEAVGPGDRGILETLTHGGEDMAKIPIEILALNYGEQECKLAWKSHYLPWWAATIERVQTVAAKGPDTCEVKNWESMGGLAAYAMKLSWVSKQLETSNVRYLEELAAFVKGGVTKNAGSTKA</sequence>
<evidence type="ECO:0000313" key="2">
    <source>
        <dbReference type="EMBL" id="KAF5714830.1"/>
    </source>
</evidence>
<evidence type="ECO:0000256" key="1">
    <source>
        <dbReference type="SAM" id="SignalP"/>
    </source>
</evidence>
<evidence type="ECO:0000313" key="3">
    <source>
        <dbReference type="Proteomes" id="UP000544331"/>
    </source>
</evidence>
<reference evidence="2 3" key="1">
    <citation type="submission" date="2020-05" db="EMBL/GenBank/DDBJ databases">
        <title>Identification and distribution of gene clusters putatively required for synthesis of sphingolipid metabolism inhibitors in phylogenetically diverse species of the filamentous fungus Fusarium.</title>
        <authorList>
            <person name="Kim H.-S."/>
            <person name="Busman M."/>
            <person name="Brown D.W."/>
            <person name="Divon H."/>
            <person name="Uhlig S."/>
            <person name="Proctor R.H."/>
        </authorList>
    </citation>
    <scope>NUCLEOTIDE SEQUENCE [LARGE SCALE GENOMIC DNA]</scope>
    <source>
        <strain evidence="2 3">NRRL 66235</strain>
    </source>
</reference>
<dbReference type="Gene3D" id="3.30.530.20">
    <property type="match status" value="1"/>
</dbReference>
<keyword evidence="1" id="KW-0732">Signal</keyword>
<gene>
    <name evidence="2" type="ORF">FMUND_7211</name>
</gene>
<dbReference type="SUPFAM" id="SSF55961">
    <property type="entry name" value="Bet v1-like"/>
    <property type="match status" value="1"/>
</dbReference>